<dbReference type="SMART" id="SM01381">
    <property type="entry name" value="7TM_GPCR_Srsx"/>
    <property type="match status" value="1"/>
</dbReference>
<dbReference type="Gene3D" id="1.20.1070.10">
    <property type="entry name" value="Rhodopsin 7-helix transmembrane proteins"/>
    <property type="match status" value="1"/>
</dbReference>
<dbReference type="GO" id="GO:0030425">
    <property type="term" value="C:dendrite"/>
    <property type="evidence" value="ECO:0007669"/>
    <property type="project" value="TreeGrafter"/>
</dbReference>
<accession>A0AAD9QCP1</accession>
<protein>
    <submittedName>
        <fullName evidence="12">Histamine H2 receptor</fullName>
    </submittedName>
</protein>
<feature type="transmembrane region" description="Helical" evidence="10">
    <location>
        <begin position="156"/>
        <end position="177"/>
    </location>
</feature>
<dbReference type="PROSITE" id="PS00237">
    <property type="entry name" value="G_PROTEIN_RECEP_F1_1"/>
    <property type="match status" value="1"/>
</dbReference>
<evidence type="ECO:0000256" key="3">
    <source>
        <dbReference type="ARBA" id="ARBA00022692"/>
    </source>
</evidence>
<dbReference type="GO" id="GO:0007187">
    <property type="term" value="P:G protein-coupled receptor signaling pathway, coupled to cyclic nucleotide second messenger"/>
    <property type="evidence" value="ECO:0007669"/>
    <property type="project" value="TreeGrafter"/>
</dbReference>
<name>A0AAD9QCP1_ACRCE</name>
<dbReference type="GO" id="GO:0007268">
    <property type="term" value="P:chemical synaptic transmission"/>
    <property type="evidence" value="ECO:0007669"/>
    <property type="project" value="TreeGrafter"/>
</dbReference>
<dbReference type="SUPFAM" id="SSF81321">
    <property type="entry name" value="Family A G protein-coupled receptor-like"/>
    <property type="match status" value="1"/>
</dbReference>
<dbReference type="GO" id="GO:0005886">
    <property type="term" value="C:plasma membrane"/>
    <property type="evidence" value="ECO:0007669"/>
    <property type="project" value="UniProtKB-SubCell"/>
</dbReference>
<comment type="caution">
    <text evidence="12">The sequence shown here is derived from an EMBL/GenBank/DDBJ whole genome shotgun (WGS) entry which is preliminary data.</text>
</comment>
<dbReference type="EMBL" id="JARQWQ010000044">
    <property type="protein sequence ID" value="KAK2558445.1"/>
    <property type="molecule type" value="Genomic_DNA"/>
</dbReference>
<feature type="transmembrane region" description="Helical" evidence="10">
    <location>
        <begin position="229"/>
        <end position="250"/>
    </location>
</feature>
<dbReference type="PANTHER" id="PTHR24247:SF202">
    <property type="entry name" value="5-HYDROXYTRYPTAMINE RECEPTOR 1"/>
    <property type="match status" value="1"/>
</dbReference>
<feature type="transmembrane region" description="Helical" evidence="10">
    <location>
        <begin position="88"/>
        <end position="107"/>
    </location>
</feature>
<keyword evidence="3 9" id="KW-0812">Transmembrane</keyword>
<dbReference type="GO" id="GO:0004993">
    <property type="term" value="F:G protein-coupled serotonin receptor activity"/>
    <property type="evidence" value="ECO:0007669"/>
    <property type="project" value="TreeGrafter"/>
</dbReference>
<keyword evidence="7 9" id="KW-0675">Receptor</keyword>
<evidence type="ECO:0000256" key="4">
    <source>
        <dbReference type="ARBA" id="ARBA00022989"/>
    </source>
</evidence>
<dbReference type="CDD" id="cd14967">
    <property type="entry name" value="7tmA_amine_R-like"/>
    <property type="match status" value="1"/>
</dbReference>
<organism evidence="12 13">
    <name type="scientific">Acropora cervicornis</name>
    <name type="common">Staghorn coral</name>
    <dbReference type="NCBI Taxonomy" id="6130"/>
    <lineage>
        <taxon>Eukaryota</taxon>
        <taxon>Metazoa</taxon>
        <taxon>Cnidaria</taxon>
        <taxon>Anthozoa</taxon>
        <taxon>Hexacorallia</taxon>
        <taxon>Scleractinia</taxon>
        <taxon>Astrocoeniina</taxon>
        <taxon>Acroporidae</taxon>
        <taxon>Acropora</taxon>
    </lineage>
</organism>
<evidence type="ECO:0000256" key="1">
    <source>
        <dbReference type="ARBA" id="ARBA00004651"/>
    </source>
</evidence>
<feature type="transmembrane region" description="Helical" evidence="10">
    <location>
        <begin position="198"/>
        <end position="223"/>
    </location>
</feature>
<evidence type="ECO:0000259" key="11">
    <source>
        <dbReference type="PROSITE" id="PS50262"/>
    </source>
</evidence>
<evidence type="ECO:0000256" key="5">
    <source>
        <dbReference type="ARBA" id="ARBA00023040"/>
    </source>
</evidence>
<evidence type="ECO:0000256" key="6">
    <source>
        <dbReference type="ARBA" id="ARBA00023136"/>
    </source>
</evidence>
<keyword evidence="6 10" id="KW-0472">Membrane</keyword>
<evidence type="ECO:0000256" key="10">
    <source>
        <dbReference type="SAM" id="Phobius"/>
    </source>
</evidence>
<dbReference type="PROSITE" id="PS50262">
    <property type="entry name" value="G_PROTEIN_RECEP_F1_2"/>
    <property type="match status" value="1"/>
</dbReference>
<dbReference type="Pfam" id="PF00001">
    <property type="entry name" value="7tm_1"/>
    <property type="match status" value="1"/>
</dbReference>
<reference evidence="12" key="2">
    <citation type="journal article" date="2023" name="Science">
        <title>Genomic signatures of disease resistance in endangered staghorn corals.</title>
        <authorList>
            <person name="Vollmer S.V."/>
            <person name="Selwyn J.D."/>
            <person name="Despard B.A."/>
            <person name="Roesel C.L."/>
        </authorList>
    </citation>
    <scope>NUCLEOTIDE SEQUENCE</scope>
    <source>
        <strain evidence="12">K2</strain>
    </source>
</reference>
<dbReference type="InterPro" id="IPR017452">
    <property type="entry name" value="GPCR_Rhodpsn_7TM"/>
</dbReference>
<feature type="domain" description="G-protein coupled receptors family 1 profile" evidence="11">
    <location>
        <begin position="99"/>
        <end position="335"/>
    </location>
</feature>
<keyword evidence="2" id="KW-1003">Cell membrane</keyword>
<sequence length="383" mass="43356">MIPFVVTWPIADASHWTMSREIIHTTCQERSIVAPVYQPLNQYHINASQPEISESYDTNIGIGLVSKQNSYRAVISNEFYPLGSVSRFLLLIMTATLVGNSLVILAFKRNAKIRTKTNYFVVSLAAADILVALVSMPIWAAYLMASAVLEQGLLKIWTFMDILCGVASIINLTAISIERYFCISYPLNYHTTMTSRKAITTIIIIWIFSIIMSSLKIVLWTLPPPKYELIVVISCFFIPLIIMCVSYRFIFKVARYQARQIALMINGNVKNFLLASEMRAAKTLAVVMGAFVISWGPFFVINMVWGFCGTCITIESVVVAKWMHYTNSVFNPIVYSCMNKEFRKAFCIILFGRKPCCRSQRRRRGDTSTDQTELSLAAAHMKD</sequence>
<comment type="subcellular location">
    <subcellularLocation>
        <location evidence="1">Cell membrane</location>
        <topology evidence="1">Multi-pass membrane protein</topology>
    </subcellularLocation>
</comment>
<keyword evidence="8 9" id="KW-0807">Transducer</keyword>
<dbReference type="InterPro" id="IPR000276">
    <property type="entry name" value="GPCR_Rhodpsn"/>
</dbReference>
<dbReference type="AlphaFoldDB" id="A0AAD9QCP1"/>
<evidence type="ECO:0000256" key="7">
    <source>
        <dbReference type="ARBA" id="ARBA00023170"/>
    </source>
</evidence>
<dbReference type="GO" id="GO:0030594">
    <property type="term" value="F:neurotransmitter receptor activity"/>
    <property type="evidence" value="ECO:0007669"/>
    <property type="project" value="TreeGrafter"/>
</dbReference>
<keyword evidence="13" id="KW-1185">Reference proteome</keyword>
<feature type="transmembrane region" description="Helical" evidence="10">
    <location>
        <begin position="119"/>
        <end position="144"/>
    </location>
</feature>
<evidence type="ECO:0000256" key="8">
    <source>
        <dbReference type="ARBA" id="ARBA00023224"/>
    </source>
</evidence>
<dbReference type="GO" id="GO:0045202">
    <property type="term" value="C:synapse"/>
    <property type="evidence" value="ECO:0007669"/>
    <property type="project" value="GOC"/>
</dbReference>
<keyword evidence="5 9" id="KW-0297">G-protein coupled receptor</keyword>
<dbReference type="PRINTS" id="PR00237">
    <property type="entry name" value="GPCRRHODOPSN"/>
</dbReference>
<evidence type="ECO:0000256" key="9">
    <source>
        <dbReference type="RuleBase" id="RU000688"/>
    </source>
</evidence>
<dbReference type="PANTHER" id="PTHR24247">
    <property type="entry name" value="5-HYDROXYTRYPTAMINE RECEPTOR"/>
    <property type="match status" value="1"/>
</dbReference>
<reference evidence="12" key="1">
    <citation type="journal article" date="2023" name="G3 (Bethesda)">
        <title>Whole genome assembly and annotation of the endangered Caribbean coral Acropora cervicornis.</title>
        <authorList>
            <person name="Selwyn J.D."/>
            <person name="Vollmer S.V."/>
        </authorList>
    </citation>
    <scope>NUCLEOTIDE SEQUENCE</scope>
    <source>
        <strain evidence="12">K2</strain>
    </source>
</reference>
<dbReference type="Proteomes" id="UP001249851">
    <property type="component" value="Unassembled WGS sequence"/>
</dbReference>
<evidence type="ECO:0000313" key="12">
    <source>
        <dbReference type="EMBL" id="KAK2558445.1"/>
    </source>
</evidence>
<keyword evidence="4 10" id="KW-1133">Transmembrane helix</keyword>
<gene>
    <name evidence="12" type="ORF">P5673_019155</name>
</gene>
<evidence type="ECO:0000256" key="2">
    <source>
        <dbReference type="ARBA" id="ARBA00022475"/>
    </source>
</evidence>
<comment type="similarity">
    <text evidence="9">Belongs to the G-protein coupled receptor 1 family.</text>
</comment>
<proteinExistence type="inferred from homology"/>
<evidence type="ECO:0000313" key="13">
    <source>
        <dbReference type="Proteomes" id="UP001249851"/>
    </source>
</evidence>